<evidence type="ECO:0000256" key="7">
    <source>
        <dbReference type="ARBA" id="ARBA00022816"/>
    </source>
</evidence>
<dbReference type="InterPro" id="IPR020472">
    <property type="entry name" value="WD40_PAC1"/>
</dbReference>
<keyword evidence="5 13" id="KW-0853">WD repeat</keyword>
<comment type="subcellular location">
    <subcellularLocation>
        <location evidence="1">Nucleus</location>
        <location evidence="1">Nuclear pore complex</location>
    </subcellularLocation>
</comment>
<dbReference type="PANTHER" id="PTHR11024:SF2">
    <property type="entry name" value="PROTEIN SEC13 HOMOLOG"/>
    <property type="match status" value="1"/>
</dbReference>
<keyword evidence="10" id="KW-0906">Nuclear pore complex</keyword>
<dbReference type="Gene3D" id="2.130.10.10">
    <property type="entry name" value="YVTN repeat-like/Quinoprotein amine dehydrogenase"/>
    <property type="match status" value="1"/>
</dbReference>
<evidence type="ECO:0000256" key="11">
    <source>
        <dbReference type="ARBA" id="ARBA00023242"/>
    </source>
</evidence>
<dbReference type="PROSITE" id="PS50082">
    <property type="entry name" value="WD_REPEATS_2"/>
    <property type="match status" value="3"/>
</dbReference>
<protein>
    <submittedName>
        <fullName evidence="15">Uncharacterized protein</fullName>
    </submittedName>
</protein>
<keyword evidence="4" id="KW-0813">Transport</keyword>
<keyword evidence="9" id="KW-0811">Translocation</keyword>
<evidence type="ECO:0000256" key="4">
    <source>
        <dbReference type="ARBA" id="ARBA00022448"/>
    </source>
</evidence>
<comment type="function">
    <text evidence="12">Component of the coat protein complex II (COPII) which promotes the formation of transport vesicles from the endoplasmic reticulum (ER). The coat has two main functions, the physical deformation of the endoplasmic reticulum membrane into vesicles and the selection of cargo molecules. It also functions as a component of the nuclear pore complex (NPC). NPC components, collectively referred to as nucleoporins (NUPs), can play the role of both NPC structural components and of docking or interaction partners for transiently associated nuclear transport factors. SEC13 is required for efficient mRNA export from the nucleus to the cytoplasm and for correct nuclear pore biogenesis and distribution.</text>
</comment>
<evidence type="ECO:0000256" key="2">
    <source>
        <dbReference type="ARBA" id="ARBA00010102"/>
    </source>
</evidence>
<evidence type="ECO:0000256" key="8">
    <source>
        <dbReference type="ARBA" id="ARBA00022927"/>
    </source>
</evidence>
<dbReference type="InterPro" id="IPR036322">
    <property type="entry name" value="WD40_repeat_dom_sf"/>
</dbReference>
<evidence type="ECO:0000256" key="6">
    <source>
        <dbReference type="ARBA" id="ARBA00022737"/>
    </source>
</evidence>
<feature type="repeat" description="WD" evidence="13">
    <location>
        <begin position="18"/>
        <end position="52"/>
    </location>
</feature>
<gene>
    <name evidence="15" type="ORF">BB560_007112</name>
</gene>
<comment type="similarity">
    <text evidence="2">Belongs to the WD repeat SEC13 family.</text>
</comment>
<evidence type="ECO:0000256" key="12">
    <source>
        <dbReference type="ARBA" id="ARBA00025261"/>
    </source>
</evidence>
<evidence type="ECO:0000256" key="13">
    <source>
        <dbReference type="PROSITE-ProRule" id="PRU00221"/>
    </source>
</evidence>
<feature type="repeat" description="WD" evidence="13">
    <location>
        <begin position="175"/>
        <end position="197"/>
    </location>
</feature>
<feature type="compositionally biased region" description="Low complexity" evidence="14">
    <location>
        <begin position="317"/>
        <end position="333"/>
    </location>
</feature>
<keyword evidence="6" id="KW-0677">Repeat</keyword>
<evidence type="ECO:0000256" key="14">
    <source>
        <dbReference type="SAM" id="MobiDB-lite"/>
    </source>
</evidence>
<dbReference type="SUPFAM" id="SSF50978">
    <property type="entry name" value="WD40 repeat-like"/>
    <property type="match status" value="1"/>
</dbReference>
<evidence type="ECO:0000313" key="15">
    <source>
        <dbReference type="EMBL" id="PVU85239.1"/>
    </source>
</evidence>
<evidence type="ECO:0000256" key="3">
    <source>
        <dbReference type="ARBA" id="ARBA00011369"/>
    </source>
</evidence>
<dbReference type="GO" id="GO:0032527">
    <property type="term" value="P:protein exit from endoplasmic reticulum"/>
    <property type="evidence" value="ECO:0007669"/>
    <property type="project" value="TreeGrafter"/>
</dbReference>
<dbReference type="AlphaFoldDB" id="A0A2T9XYR5"/>
<evidence type="ECO:0000313" key="16">
    <source>
        <dbReference type="Proteomes" id="UP000245609"/>
    </source>
</evidence>
<dbReference type="PROSITE" id="PS50294">
    <property type="entry name" value="WD_REPEATS_REGION"/>
    <property type="match status" value="1"/>
</dbReference>
<dbReference type="SMART" id="SM00320">
    <property type="entry name" value="WD40"/>
    <property type="match status" value="5"/>
</dbReference>
<name>A0A2T9XYR5_9FUNG</name>
<dbReference type="OrthoDB" id="364224at2759"/>
<dbReference type="InterPro" id="IPR015943">
    <property type="entry name" value="WD40/YVTN_repeat-like_dom_sf"/>
</dbReference>
<comment type="subunit">
    <text evidence="3">The COPII coat is composed of at least 5 proteins: the SEC23/24 complex, the SEC13/31 complex, and the protein SAR1. Component of the nuclear pore complex (NPC). NPC constitutes the exclusive means of nucleocytoplasmic transport. NPCs allow the passive diffusion of ions and small molecules and the active, nuclear transport receptor-mediated bidirectional transport of macromolecules such as proteins, RNAs, ribonucleoparticles (RNPs), and ribosomal subunits across the nuclear envelope. Due to its 8-fold rotational symmetry, all subunits are present with 8 copies or multiples thereof.</text>
</comment>
<evidence type="ECO:0000256" key="5">
    <source>
        <dbReference type="ARBA" id="ARBA00022574"/>
    </source>
</evidence>
<dbReference type="PANTHER" id="PTHR11024">
    <property type="entry name" value="NUCLEAR PORE COMPLEX PROTEIN SEC13 / SEH1 FAMILY MEMBER"/>
    <property type="match status" value="1"/>
</dbReference>
<feature type="repeat" description="WD" evidence="13">
    <location>
        <begin position="202"/>
        <end position="238"/>
    </location>
</feature>
<dbReference type="GO" id="GO:0005198">
    <property type="term" value="F:structural molecule activity"/>
    <property type="evidence" value="ECO:0007669"/>
    <property type="project" value="InterPro"/>
</dbReference>
<keyword evidence="8" id="KW-0653">Protein transport</keyword>
<dbReference type="GO" id="GO:0030127">
    <property type="term" value="C:COPII vesicle coat"/>
    <property type="evidence" value="ECO:0007669"/>
    <property type="project" value="TreeGrafter"/>
</dbReference>
<dbReference type="Proteomes" id="UP000245609">
    <property type="component" value="Unassembled WGS sequence"/>
</dbReference>
<evidence type="ECO:0000256" key="9">
    <source>
        <dbReference type="ARBA" id="ARBA00023010"/>
    </source>
</evidence>
<dbReference type="InterPro" id="IPR037363">
    <property type="entry name" value="Sec13/Seh1_fam"/>
</dbReference>
<sequence>MMLSSIIMENALPPVLLMAPHEGPVWQVAWAHPKFGNILATCSYDSRVLIWKEDKTSWSVIKVHDKHTSSGICPLDSFNNTKILNNFNTILSTTMSFTNLVNSIAWAPHELGPILACGSSDGNISFLMFTSEGTWETLMLNDAHSSGVNSVSWAPSTPISSLSQPISPNSFVKKLASGGSDNLVKIWDYSDSTKTYELSHTLAAHDDWVRDVAFAPNIGLGSQYLASCSQDKTVILWSCDIPDPNADPSQQKSSEKTVWSHKPLTSKPFNDVVWRVSWSLSGNILAVSCGDNKVTLWKETLSREWISITQLDENGTSNPSESSNISSNPVMAG</sequence>
<organism evidence="15 16">
    <name type="scientific">Smittium megazygosporum</name>
    <dbReference type="NCBI Taxonomy" id="133381"/>
    <lineage>
        <taxon>Eukaryota</taxon>
        <taxon>Fungi</taxon>
        <taxon>Fungi incertae sedis</taxon>
        <taxon>Zoopagomycota</taxon>
        <taxon>Kickxellomycotina</taxon>
        <taxon>Harpellomycetes</taxon>
        <taxon>Harpellales</taxon>
        <taxon>Legeriomycetaceae</taxon>
        <taxon>Smittium</taxon>
    </lineage>
</organism>
<feature type="region of interest" description="Disordered" evidence="14">
    <location>
        <begin position="312"/>
        <end position="333"/>
    </location>
</feature>
<dbReference type="PRINTS" id="PR00320">
    <property type="entry name" value="GPROTEINBRPT"/>
</dbReference>
<dbReference type="EMBL" id="MBFS01003707">
    <property type="protein sequence ID" value="PVU85239.1"/>
    <property type="molecule type" value="Genomic_DNA"/>
</dbReference>
<dbReference type="Pfam" id="PF00400">
    <property type="entry name" value="WD40"/>
    <property type="match status" value="4"/>
</dbReference>
<dbReference type="GO" id="GO:0031080">
    <property type="term" value="C:nuclear pore outer ring"/>
    <property type="evidence" value="ECO:0007669"/>
    <property type="project" value="TreeGrafter"/>
</dbReference>
<comment type="caution">
    <text evidence="15">The sequence shown here is derived from an EMBL/GenBank/DDBJ whole genome shotgun (WGS) entry which is preliminary data.</text>
</comment>
<reference evidence="15 16" key="1">
    <citation type="journal article" date="2018" name="MBio">
        <title>Comparative Genomics Reveals the Core Gene Toolbox for the Fungus-Insect Symbiosis.</title>
        <authorList>
            <person name="Wang Y."/>
            <person name="Stata M."/>
            <person name="Wang W."/>
            <person name="Stajich J.E."/>
            <person name="White M.M."/>
            <person name="Moncalvo J.M."/>
        </authorList>
    </citation>
    <scope>NUCLEOTIDE SEQUENCE [LARGE SCALE GENOMIC DNA]</scope>
    <source>
        <strain evidence="15 16">SC-DP-2</strain>
    </source>
</reference>
<accession>A0A2T9XYR5</accession>
<evidence type="ECO:0000256" key="1">
    <source>
        <dbReference type="ARBA" id="ARBA00004567"/>
    </source>
</evidence>
<evidence type="ECO:0000256" key="10">
    <source>
        <dbReference type="ARBA" id="ARBA00023132"/>
    </source>
</evidence>
<dbReference type="GO" id="GO:0032008">
    <property type="term" value="P:positive regulation of TOR signaling"/>
    <property type="evidence" value="ECO:0007669"/>
    <property type="project" value="TreeGrafter"/>
</dbReference>
<keyword evidence="11" id="KW-0539">Nucleus</keyword>
<dbReference type="InterPro" id="IPR001680">
    <property type="entry name" value="WD40_rpt"/>
</dbReference>
<proteinExistence type="inferred from homology"/>
<keyword evidence="7" id="KW-0509">mRNA transport</keyword>
<dbReference type="GO" id="GO:0051028">
    <property type="term" value="P:mRNA transport"/>
    <property type="evidence" value="ECO:0007669"/>
    <property type="project" value="UniProtKB-KW"/>
</dbReference>
<dbReference type="GO" id="GO:0090114">
    <property type="term" value="P:COPII-coated vesicle budding"/>
    <property type="evidence" value="ECO:0007669"/>
    <property type="project" value="TreeGrafter"/>
</dbReference>
<dbReference type="GO" id="GO:0006606">
    <property type="term" value="P:protein import into nucleus"/>
    <property type="evidence" value="ECO:0007669"/>
    <property type="project" value="TreeGrafter"/>
</dbReference>
<keyword evidence="16" id="KW-1185">Reference proteome</keyword>
<dbReference type="STRING" id="133381.A0A2T9XYR5"/>